<feature type="region of interest" description="Disordered" evidence="3">
    <location>
        <begin position="152"/>
        <end position="177"/>
    </location>
</feature>
<evidence type="ECO:0000256" key="1">
    <source>
        <dbReference type="ARBA" id="ARBA00022857"/>
    </source>
</evidence>
<dbReference type="InterPro" id="IPR051609">
    <property type="entry name" value="NmrA/Isoflavone_reductase-like"/>
</dbReference>
<organism evidence="4 5">
    <name type="scientific">Phyllosticta capitalensis</name>
    <dbReference type="NCBI Taxonomy" id="121624"/>
    <lineage>
        <taxon>Eukaryota</taxon>
        <taxon>Fungi</taxon>
        <taxon>Dikarya</taxon>
        <taxon>Ascomycota</taxon>
        <taxon>Pezizomycotina</taxon>
        <taxon>Dothideomycetes</taxon>
        <taxon>Dothideomycetes incertae sedis</taxon>
        <taxon>Botryosphaeriales</taxon>
        <taxon>Phyllostictaceae</taxon>
        <taxon>Phyllosticta</taxon>
    </lineage>
</organism>
<evidence type="ECO:0000256" key="3">
    <source>
        <dbReference type="SAM" id="MobiDB-lite"/>
    </source>
</evidence>
<dbReference type="Gene3D" id="3.40.50.720">
    <property type="entry name" value="NAD(P)-binding Rossmann-like Domain"/>
    <property type="match status" value="1"/>
</dbReference>
<dbReference type="SUPFAM" id="SSF51735">
    <property type="entry name" value="NAD(P)-binding Rossmann-fold domains"/>
    <property type="match status" value="1"/>
</dbReference>
<name>A0ABR1Z1V1_9PEZI</name>
<dbReference type="PANTHER" id="PTHR47706">
    <property type="entry name" value="NMRA-LIKE FAMILY PROTEIN"/>
    <property type="match status" value="1"/>
</dbReference>
<keyword evidence="5" id="KW-1185">Reference proteome</keyword>
<dbReference type="InterPro" id="IPR036291">
    <property type="entry name" value="NAD(P)-bd_dom_sf"/>
</dbReference>
<evidence type="ECO:0000313" key="4">
    <source>
        <dbReference type="EMBL" id="KAK8246281.1"/>
    </source>
</evidence>
<gene>
    <name evidence="4" type="ORF">HDK90DRAFT_520974</name>
</gene>
<reference evidence="4 5" key="1">
    <citation type="submission" date="2024-04" db="EMBL/GenBank/DDBJ databases">
        <title>Phyllosticta paracitricarpa is synonymous to the EU quarantine fungus P. citricarpa based on phylogenomic analyses.</title>
        <authorList>
            <consortium name="Lawrence Berkeley National Laboratory"/>
            <person name="Van Ingen-Buijs V.A."/>
            <person name="Van Westerhoven A.C."/>
            <person name="Haridas S."/>
            <person name="Skiadas P."/>
            <person name="Martin F."/>
            <person name="Groenewald J.Z."/>
            <person name="Crous P.W."/>
            <person name="Seidl M.F."/>
        </authorList>
    </citation>
    <scope>NUCLEOTIDE SEQUENCE [LARGE SCALE GENOMIC DNA]</scope>
    <source>
        <strain evidence="4 5">CBS 123374</strain>
    </source>
</reference>
<keyword evidence="1" id="KW-0521">NADP</keyword>
<sequence length="355" mass="37185">MVPTDGAHHRQPEPCDVVVFASQATRNPLAAQLCQLLINLDPARSVACVNASSSPPSHFASTLAAHAPGLVISTIGTAHPSAQDDAATQQIALIDACVSAGVPRLLLLPLRAECEDAADANGADGQAWKGVTAVQAQARVLRHLCAVSKPNRGMEAEAGGGGAVEEQEQEQTSSSRKLEWVGIASGTTLDTALLNGQFGVDMKWASAEVVGNGDSSFGASSAAWVHRVAAAVVQHWARLPRNRILHVAGCVTSPAEVLRCLEEVTGQDYLVSFVAVDEAVAEARKRIERGFVDKGVEMLERAFLFDHSRALGAVAAFGDRTAHDLLGLEGESVKDIVGVAVHQFRHLDTAGCGCG</sequence>
<evidence type="ECO:0000256" key="2">
    <source>
        <dbReference type="ARBA" id="ARBA00023002"/>
    </source>
</evidence>
<protein>
    <submittedName>
        <fullName evidence="4">Uncharacterized protein</fullName>
    </submittedName>
</protein>
<keyword evidence="2" id="KW-0560">Oxidoreductase</keyword>
<comment type="caution">
    <text evidence="4">The sequence shown here is derived from an EMBL/GenBank/DDBJ whole genome shotgun (WGS) entry which is preliminary data.</text>
</comment>
<evidence type="ECO:0000313" key="5">
    <source>
        <dbReference type="Proteomes" id="UP001492380"/>
    </source>
</evidence>
<dbReference type="EMBL" id="JBBWRZ010000001">
    <property type="protein sequence ID" value="KAK8246281.1"/>
    <property type="molecule type" value="Genomic_DNA"/>
</dbReference>
<dbReference type="Proteomes" id="UP001492380">
    <property type="component" value="Unassembled WGS sequence"/>
</dbReference>
<proteinExistence type="predicted"/>
<dbReference type="PANTHER" id="PTHR47706:SF10">
    <property type="entry name" value="NMRA-LIKE DOMAIN-CONTAINING PROTEIN"/>
    <property type="match status" value="1"/>
</dbReference>
<accession>A0ABR1Z1V1</accession>